<evidence type="ECO:0000313" key="3">
    <source>
        <dbReference type="EMBL" id="RYC29850.1"/>
    </source>
</evidence>
<protein>
    <submittedName>
        <fullName evidence="3">Methylmalonyl-CoA mutase</fullName>
    </submittedName>
</protein>
<dbReference type="GO" id="GO:0004494">
    <property type="term" value="F:methylmalonyl-CoA mutase activity"/>
    <property type="evidence" value="ECO:0007669"/>
    <property type="project" value="TreeGrafter"/>
</dbReference>
<dbReference type="InterPro" id="IPR016176">
    <property type="entry name" value="Cbl-dep_enz_cat"/>
</dbReference>
<proteinExistence type="predicted"/>
<comment type="caution">
    <text evidence="3">The sequence shown here is derived from an EMBL/GenBank/DDBJ whole genome shotgun (WGS) entry which is preliminary data.</text>
</comment>
<organism evidence="3 4">
    <name type="scientific">Lichenibacterium minor</name>
    <dbReference type="NCBI Taxonomy" id="2316528"/>
    <lineage>
        <taxon>Bacteria</taxon>
        <taxon>Pseudomonadati</taxon>
        <taxon>Pseudomonadota</taxon>
        <taxon>Alphaproteobacteria</taxon>
        <taxon>Hyphomicrobiales</taxon>
        <taxon>Lichenihabitantaceae</taxon>
        <taxon>Lichenibacterium</taxon>
    </lineage>
</organism>
<name>A0A4Q2U194_9HYPH</name>
<dbReference type="PANTHER" id="PTHR48101:SF4">
    <property type="entry name" value="METHYLMALONYL-COA MUTASE, MITOCHONDRIAL"/>
    <property type="match status" value="1"/>
</dbReference>
<dbReference type="EMBL" id="QYBB01000038">
    <property type="protein sequence ID" value="RYC29850.1"/>
    <property type="molecule type" value="Genomic_DNA"/>
</dbReference>
<dbReference type="GO" id="GO:0019678">
    <property type="term" value="P:propionate metabolic process, methylmalonyl pathway"/>
    <property type="evidence" value="ECO:0007669"/>
    <property type="project" value="TreeGrafter"/>
</dbReference>
<reference evidence="3 4" key="1">
    <citation type="submission" date="2018-12" db="EMBL/GenBank/DDBJ databases">
        <authorList>
            <person name="Grouzdev D.S."/>
            <person name="Krutkina M.S."/>
        </authorList>
    </citation>
    <scope>NUCLEOTIDE SEQUENCE [LARGE SCALE GENOMIC DNA]</scope>
    <source>
        <strain evidence="3 4">RmlP026</strain>
    </source>
</reference>
<dbReference type="Proteomes" id="UP000290759">
    <property type="component" value="Unassembled WGS sequence"/>
</dbReference>
<dbReference type="Gene3D" id="3.20.20.240">
    <property type="entry name" value="Methylmalonyl-CoA mutase"/>
    <property type="match status" value="1"/>
</dbReference>
<gene>
    <name evidence="3" type="ORF">D3273_21880</name>
</gene>
<reference evidence="3 4" key="2">
    <citation type="submission" date="2019-02" db="EMBL/GenBank/DDBJ databases">
        <title>'Lichenibacterium ramalinii' gen. nov. sp. nov., 'Lichenibacterium minor' gen. nov. sp. nov.</title>
        <authorList>
            <person name="Pankratov T."/>
        </authorList>
    </citation>
    <scope>NUCLEOTIDE SEQUENCE [LARGE SCALE GENOMIC DNA]</scope>
    <source>
        <strain evidence="3 4">RmlP026</strain>
    </source>
</reference>
<dbReference type="RefSeq" id="WP_129229023.1">
    <property type="nucleotide sequence ID" value="NZ_QYBB01000038.1"/>
</dbReference>
<dbReference type="InterPro" id="IPR006099">
    <property type="entry name" value="MeMalonylCoA_mutase_a/b_cat"/>
</dbReference>
<evidence type="ECO:0000256" key="1">
    <source>
        <dbReference type="SAM" id="MobiDB-lite"/>
    </source>
</evidence>
<sequence length="469" mass="47621">MSAAPFPDPAAEAAWRTAVAAVLKGGDFDARLVGRTLDGIPVQPLYPAADAPAPAGARPPCRVFARLDADGLPPLDDLENGADGLVLLFDGAPTARGFGLDPAGLGAALAGVALDAAPLRLEPAPFGGLEAVRALLEVADARRIPSSSLDVDAGIDPIGFMARTGEAPRPWADMATLVVELVGVLRDRGLAGRLLRPDGRVHHEAGASEAQELAAVVATGVSYLRALDAGGVAPGAARGALSFTLAADADLFLTIAKVRALRRLWARVEEGCGLDSRPIRIHAETSWRMTARRDPATNLLRGALACAGAILGTADGVTVLPHTAALGLADPFARRLARNTALVLRDEAGLDRVADPGGGAGAVEALTEGLCAAAWDLFGDIESVGGLPAALADGSWGLRLAVAQGRRAAELTAGSRAVLGTTAYPLAEEPPAPVLRPLPPARRGGAGALPSLRDDQLVATAAPMPGGAG</sequence>
<evidence type="ECO:0000259" key="2">
    <source>
        <dbReference type="Pfam" id="PF01642"/>
    </source>
</evidence>
<dbReference type="GO" id="GO:0031419">
    <property type="term" value="F:cobalamin binding"/>
    <property type="evidence" value="ECO:0007669"/>
    <property type="project" value="InterPro"/>
</dbReference>
<dbReference type="PANTHER" id="PTHR48101">
    <property type="entry name" value="METHYLMALONYL-COA MUTASE, MITOCHONDRIAL-RELATED"/>
    <property type="match status" value="1"/>
</dbReference>
<keyword evidence="4" id="KW-1185">Reference proteome</keyword>
<feature type="region of interest" description="Disordered" evidence="1">
    <location>
        <begin position="429"/>
        <end position="469"/>
    </location>
</feature>
<accession>A0A4Q2U194</accession>
<evidence type="ECO:0000313" key="4">
    <source>
        <dbReference type="Proteomes" id="UP000290759"/>
    </source>
</evidence>
<dbReference type="SUPFAM" id="SSF51703">
    <property type="entry name" value="Cobalamin (vitamin B12)-dependent enzymes"/>
    <property type="match status" value="1"/>
</dbReference>
<dbReference type="Pfam" id="PF01642">
    <property type="entry name" value="MM_CoA_mutase"/>
    <property type="match status" value="1"/>
</dbReference>
<feature type="compositionally biased region" description="Pro residues" evidence="1">
    <location>
        <begin position="429"/>
        <end position="440"/>
    </location>
</feature>
<dbReference type="OrthoDB" id="9762378at2"/>
<dbReference type="AlphaFoldDB" id="A0A4Q2U194"/>
<dbReference type="GO" id="GO:0005737">
    <property type="term" value="C:cytoplasm"/>
    <property type="evidence" value="ECO:0007669"/>
    <property type="project" value="TreeGrafter"/>
</dbReference>
<feature type="domain" description="Methylmalonyl-CoA mutase alpha/beta chain catalytic" evidence="2">
    <location>
        <begin position="132"/>
        <end position="435"/>
    </location>
</feature>